<evidence type="ECO:0000313" key="2">
    <source>
        <dbReference type="Proteomes" id="UP000292886"/>
    </source>
</evidence>
<dbReference type="RefSeq" id="WP_133362332.1">
    <property type="nucleotide sequence ID" value="NZ_CP037940.1"/>
</dbReference>
<accession>A0A4P6YRM5</accession>
<gene>
    <name evidence="1" type="ORF">EQG49_01640</name>
</gene>
<dbReference type="Proteomes" id="UP000292886">
    <property type="component" value="Chromosome"/>
</dbReference>
<dbReference type="EMBL" id="CP037940">
    <property type="protein sequence ID" value="QBO35252.1"/>
    <property type="molecule type" value="Genomic_DNA"/>
</dbReference>
<name>A0A4P6YRM5_9LACO</name>
<protein>
    <submittedName>
        <fullName evidence="1">Uncharacterized protein</fullName>
    </submittedName>
</protein>
<dbReference type="KEGG" id="wei:EQG49_01640"/>
<keyword evidence="2" id="KW-1185">Reference proteome</keyword>
<evidence type="ECO:0000313" key="1">
    <source>
        <dbReference type="EMBL" id="QBO35252.1"/>
    </source>
</evidence>
<organism evidence="1 2">
    <name type="scientific">Periweissella cryptocerci</name>
    <dbReference type="NCBI Taxonomy" id="2506420"/>
    <lineage>
        <taxon>Bacteria</taxon>
        <taxon>Bacillati</taxon>
        <taxon>Bacillota</taxon>
        <taxon>Bacilli</taxon>
        <taxon>Lactobacillales</taxon>
        <taxon>Lactobacillaceae</taxon>
        <taxon>Periweissella</taxon>
    </lineage>
</organism>
<reference evidence="2" key="1">
    <citation type="submission" date="2019-03" db="EMBL/GenBank/DDBJ databases">
        <title>Weissella sp. 26KH-42 Genome sequencing.</title>
        <authorList>
            <person name="Heo J."/>
            <person name="Kim S.-J."/>
            <person name="Kim J.-S."/>
            <person name="Hong S.-B."/>
            <person name="Kwon S.-W."/>
        </authorList>
    </citation>
    <scope>NUCLEOTIDE SEQUENCE [LARGE SCALE GENOMIC DNA]</scope>
    <source>
        <strain evidence="2">26KH-42</strain>
    </source>
</reference>
<dbReference type="AlphaFoldDB" id="A0A4P6YRM5"/>
<sequence>MTIALRHSKISTSNEVMALSDNFDKRLVGEEFVITANELANDQVRFNGIYYRFVNIDDTPLLPDTKVVIANVAGNVLQLINIDGGI</sequence>
<proteinExistence type="predicted"/>